<evidence type="ECO:0000256" key="1">
    <source>
        <dbReference type="SAM" id="MobiDB-lite"/>
    </source>
</evidence>
<sequence>MIAITTGSRAGAAMLAASDAAPGERLKAALREFDIEVRNCAAGSAQLTRLVDGLEREVLQPDVWSCLRHCFKDDEVRRPIAEHLVRGHLATYAVGIDHLKTGPLHERLGTVASHVIGMLTQAVRDDIVARWSNGGATSLRLTDRQYLCVDIPDTGFRCALIGNAFGKSGLCLTQREATSLLLAQLDGEPMTVLRAMSRVAARNPVSAGQLLHAAIGPDGSLLPELDPAEVCTLAASVLDMLGPNGKSVAFREPFARFFAWRKDDGRAAELRKEMAHILSRQLPDLPSRAIALRDGQFLALCEMRTAHWTNVGIQHALSALHFRDGHLPRQSAIQYLRAGVCLCAAGDAEIADELMIRGEAQLLRVLADMRLTQIQDLVMETLDICGTDYAAIERIVRFCATAFARQGRLLSASHTHEVAAACLPATLGSAIDASALAMQRARARHRDEAQRYRGQIGVTPNRHDVQARIRSIVYASLHPWGPTRAFGPNHVIRFEAAQAMHPNEPPDAEWMLLSVPEEGVHDAVYHVVSESGKRELLAQGTRHPERDRPLDESDFVEGTEALELLWSARPARTSA</sequence>
<keyword evidence="3" id="KW-1185">Reference proteome</keyword>
<evidence type="ECO:0000313" key="2">
    <source>
        <dbReference type="EMBL" id="AKM29006.1"/>
    </source>
</evidence>
<dbReference type="KEGG" id="pfg:AB870_00965"/>
<name>A0A0H3WR08_9BURK</name>
<gene>
    <name evidence="2" type="ORF">AB870_00965</name>
</gene>
<feature type="compositionally biased region" description="Basic and acidic residues" evidence="1">
    <location>
        <begin position="535"/>
        <end position="551"/>
    </location>
</feature>
<feature type="region of interest" description="Disordered" evidence="1">
    <location>
        <begin position="535"/>
        <end position="554"/>
    </location>
</feature>
<evidence type="ECO:0000313" key="3">
    <source>
        <dbReference type="Proteomes" id="UP000035651"/>
    </source>
</evidence>
<organism evidence="2 3">
    <name type="scientific">Pandoraea faecigallinarum</name>
    <dbReference type="NCBI Taxonomy" id="656179"/>
    <lineage>
        <taxon>Bacteria</taxon>
        <taxon>Pseudomonadati</taxon>
        <taxon>Pseudomonadota</taxon>
        <taxon>Betaproteobacteria</taxon>
        <taxon>Burkholderiales</taxon>
        <taxon>Burkholderiaceae</taxon>
        <taxon>Pandoraea</taxon>
    </lineage>
</organism>
<protein>
    <submittedName>
        <fullName evidence="2">Uncharacterized protein</fullName>
    </submittedName>
</protein>
<dbReference type="RefSeq" id="WP_047904971.1">
    <property type="nucleotide sequence ID" value="NZ_CP011807.3"/>
</dbReference>
<proteinExistence type="predicted"/>
<dbReference type="OrthoDB" id="8935299at2"/>
<accession>A0A0H3WR08</accession>
<reference evidence="2" key="1">
    <citation type="submission" date="2016-06" db="EMBL/GenBank/DDBJ databases">
        <title>Complete Genome Sequence of Pandoraea faecigallinarum DSM-23572.</title>
        <authorList>
            <person name="Yong D."/>
            <person name="Ee R."/>
            <person name="Lim Y.-L."/>
            <person name="Yin W.-F."/>
            <person name="Chan K.-G."/>
        </authorList>
    </citation>
    <scope>NUCLEOTIDE SEQUENCE</scope>
    <source>
        <strain evidence="2">DSM 23572</strain>
    </source>
</reference>
<dbReference type="EMBL" id="CP011807">
    <property type="protein sequence ID" value="AKM29006.1"/>
    <property type="molecule type" value="Genomic_DNA"/>
</dbReference>
<dbReference type="AlphaFoldDB" id="A0A0H3WR08"/>
<dbReference type="PATRIC" id="fig|656179.3.peg.209"/>
<dbReference type="Proteomes" id="UP000035651">
    <property type="component" value="Chromosome"/>
</dbReference>